<proteinExistence type="predicted"/>
<evidence type="ECO:0000313" key="3">
    <source>
        <dbReference type="Proteomes" id="UP001066276"/>
    </source>
</evidence>
<feature type="compositionally biased region" description="Basic and acidic residues" evidence="1">
    <location>
        <begin position="1"/>
        <end position="14"/>
    </location>
</feature>
<dbReference type="EMBL" id="JANPWB010000006">
    <property type="protein sequence ID" value="KAJ1175054.1"/>
    <property type="molecule type" value="Genomic_DNA"/>
</dbReference>
<evidence type="ECO:0000256" key="1">
    <source>
        <dbReference type="SAM" id="MobiDB-lite"/>
    </source>
</evidence>
<feature type="compositionally biased region" description="Polar residues" evidence="1">
    <location>
        <begin position="17"/>
        <end position="27"/>
    </location>
</feature>
<accession>A0AAV7TEQ9</accession>
<protein>
    <submittedName>
        <fullName evidence="2">Uncharacterized protein</fullName>
    </submittedName>
</protein>
<sequence>MPRCERTQAEDRCAHTGGSTSGENPSRGSRDLLQPGGRQMRGTEGLDSEAESAGSATTSLELPAVTPGTSECII</sequence>
<gene>
    <name evidence="2" type="ORF">NDU88_000345</name>
</gene>
<evidence type="ECO:0000313" key="2">
    <source>
        <dbReference type="EMBL" id="KAJ1175054.1"/>
    </source>
</evidence>
<keyword evidence="3" id="KW-1185">Reference proteome</keyword>
<dbReference type="AlphaFoldDB" id="A0AAV7TEQ9"/>
<feature type="region of interest" description="Disordered" evidence="1">
    <location>
        <begin position="1"/>
        <end position="74"/>
    </location>
</feature>
<dbReference type="Proteomes" id="UP001066276">
    <property type="component" value="Chromosome 3_2"/>
</dbReference>
<reference evidence="2" key="1">
    <citation type="journal article" date="2022" name="bioRxiv">
        <title>Sequencing and chromosome-scale assembly of the giantPleurodeles waltlgenome.</title>
        <authorList>
            <person name="Brown T."/>
            <person name="Elewa A."/>
            <person name="Iarovenko S."/>
            <person name="Subramanian E."/>
            <person name="Araus A.J."/>
            <person name="Petzold A."/>
            <person name="Susuki M."/>
            <person name="Suzuki K.-i.T."/>
            <person name="Hayashi T."/>
            <person name="Toyoda A."/>
            <person name="Oliveira C."/>
            <person name="Osipova E."/>
            <person name="Leigh N.D."/>
            <person name="Simon A."/>
            <person name="Yun M.H."/>
        </authorList>
    </citation>
    <scope>NUCLEOTIDE SEQUENCE</scope>
    <source>
        <strain evidence="2">20211129_DDA</strain>
        <tissue evidence="2">Liver</tissue>
    </source>
</reference>
<name>A0AAV7TEQ9_PLEWA</name>
<organism evidence="2 3">
    <name type="scientific">Pleurodeles waltl</name>
    <name type="common">Iberian ribbed newt</name>
    <dbReference type="NCBI Taxonomy" id="8319"/>
    <lineage>
        <taxon>Eukaryota</taxon>
        <taxon>Metazoa</taxon>
        <taxon>Chordata</taxon>
        <taxon>Craniata</taxon>
        <taxon>Vertebrata</taxon>
        <taxon>Euteleostomi</taxon>
        <taxon>Amphibia</taxon>
        <taxon>Batrachia</taxon>
        <taxon>Caudata</taxon>
        <taxon>Salamandroidea</taxon>
        <taxon>Salamandridae</taxon>
        <taxon>Pleurodelinae</taxon>
        <taxon>Pleurodeles</taxon>
    </lineage>
</organism>
<comment type="caution">
    <text evidence="2">The sequence shown here is derived from an EMBL/GenBank/DDBJ whole genome shotgun (WGS) entry which is preliminary data.</text>
</comment>